<dbReference type="InterPro" id="IPR050898">
    <property type="entry name" value="Plant_acyltransferase"/>
</dbReference>
<keyword evidence="2" id="KW-0808">Transferase</keyword>
<gene>
    <name evidence="3" type="primary">A03p008710.1_BraROA</name>
    <name evidence="3" type="ORF">IGI04_009457</name>
</gene>
<dbReference type="Pfam" id="PF02458">
    <property type="entry name" value="Transferase"/>
    <property type="match status" value="1"/>
</dbReference>
<accession>A0ABQ7MXD2</accession>
<comment type="caution">
    <text evidence="3">The sequence shown here is derived from an EMBL/GenBank/DDBJ whole genome shotgun (WGS) entry which is preliminary data.</text>
</comment>
<organism evidence="3 4">
    <name type="scientific">Brassica rapa subsp. trilocularis</name>
    <dbReference type="NCBI Taxonomy" id="1813537"/>
    <lineage>
        <taxon>Eukaryota</taxon>
        <taxon>Viridiplantae</taxon>
        <taxon>Streptophyta</taxon>
        <taxon>Embryophyta</taxon>
        <taxon>Tracheophyta</taxon>
        <taxon>Spermatophyta</taxon>
        <taxon>Magnoliopsida</taxon>
        <taxon>eudicotyledons</taxon>
        <taxon>Gunneridae</taxon>
        <taxon>Pentapetalae</taxon>
        <taxon>rosids</taxon>
        <taxon>malvids</taxon>
        <taxon>Brassicales</taxon>
        <taxon>Brassicaceae</taxon>
        <taxon>Brassiceae</taxon>
        <taxon>Brassica</taxon>
    </lineage>
</organism>
<dbReference type="EMBL" id="JADBGQ010000003">
    <property type="protein sequence ID" value="KAG5403338.1"/>
    <property type="molecule type" value="Genomic_DNA"/>
</dbReference>
<sequence length="500" mass="55303">MELKIAPPVTSGSLTFKVNRREPELVSPAKPTPRELKLLSDIDDQEGLRFHIPSIFFYRHNPNVYSDPVAVIRRALAQTLVYYYPLAGRLREGPNRKLAVDCTGQGVLFIEADADVTLAEFEEKDALSPPFPCFEELLFDVEGSSEVINAPLILIQVTRLKCGGFIFAIRLNHVMADAGGLSLFIKTIGEFARGCHAPTIPPTWERHLLSARVPPRVTQTHREYDESAAAEAEPVIGDGETLVSKSFFFGGAEMSAIRKLLPPDIANRSTGLETLTAFLWRQRTAALRPDANKEMRVIFIVNARPKLKNPTLPRGYYGNAFAFPVAIANARDLTEKPLEFALRLVKEAKASVTEEYMRSLADLMVTKGRPKFLADGAYLISDVRNFADIDLGVWGKPVYGGIGKAGVMDSLGSSFYVSAENREGERGILVPVCLPEKAMQRFVEELEAVFNGQSVVSSGGNKIYRVRFVKDISTLKIISDSLTLIRTISGNLQSKKLLEL</sequence>
<dbReference type="Gene3D" id="3.30.559.10">
    <property type="entry name" value="Chloramphenicol acetyltransferase-like domain"/>
    <property type="match status" value="2"/>
</dbReference>
<protein>
    <submittedName>
        <fullName evidence="3">Uncharacterized protein</fullName>
    </submittedName>
</protein>
<dbReference type="PANTHER" id="PTHR31147:SF66">
    <property type="entry name" value="OS05G0315700 PROTEIN"/>
    <property type="match status" value="1"/>
</dbReference>
<reference evidence="3 4" key="1">
    <citation type="submission" date="2021-03" db="EMBL/GenBank/DDBJ databases">
        <authorList>
            <person name="King G.J."/>
            <person name="Bancroft I."/>
            <person name="Baten A."/>
            <person name="Bloomfield J."/>
            <person name="Borpatragohain P."/>
            <person name="He Z."/>
            <person name="Irish N."/>
            <person name="Irwin J."/>
            <person name="Liu K."/>
            <person name="Mauleon R.P."/>
            <person name="Moore J."/>
            <person name="Morris R."/>
            <person name="Ostergaard L."/>
            <person name="Wang B."/>
            <person name="Wells R."/>
        </authorList>
    </citation>
    <scope>NUCLEOTIDE SEQUENCE [LARGE SCALE GENOMIC DNA]</scope>
    <source>
        <strain evidence="3">R-o-18</strain>
        <tissue evidence="3">Leaf</tissue>
    </source>
</reference>
<evidence type="ECO:0000256" key="1">
    <source>
        <dbReference type="ARBA" id="ARBA00009861"/>
    </source>
</evidence>
<name>A0ABQ7MXD2_BRACM</name>
<evidence type="ECO:0000313" key="3">
    <source>
        <dbReference type="EMBL" id="KAG5403338.1"/>
    </source>
</evidence>
<dbReference type="Proteomes" id="UP000823674">
    <property type="component" value="Chromosome A03"/>
</dbReference>
<comment type="similarity">
    <text evidence="1">Belongs to the plant acyltransferase family.</text>
</comment>
<evidence type="ECO:0000256" key="2">
    <source>
        <dbReference type="ARBA" id="ARBA00022679"/>
    </source>
</evidence>
<dbReference type="PANTHER" id="PTHR31147">
    <property type="entry name" value="ACYL TRANSFERASE 4"/>
    <property type="match status" value="1"/>
</dbReference>
<proteinExistence type="inferred from homology"/>
<dbReference type="InterPro" id="IPR023213">
    <property type="entry name" value="CAT-like_dom_sf"/>
</dbReference>
<keyword evidence="4" id="KW-1185">Reference proteome</keyword>
<evidence type="ECO:0000313" key="4">
    <source>
        <dbReference type="Proteomes" id="UP000823674"/>
    </source>
</evidence>